<sequence>MYLGKTYQETEIMYNTLTPAQTREIHSKSCRILEEIGMVVHHEEALKLLKDAGAFVEEGDKVFIPASLVEWAIRRAPSRFTLYDRDGNAAMHVENRNVYFGTGSDTPHLIEYGTRERRRWKKKDVENGITLCDYLEHIDFVMSMGLISDVDIRMNTREQYAVMIRKSKKPQIVVCDDVNDLRDVIDMASAIRGGLEQLQKKPYFAVYTEPSSPLVNSFDAIDKLLLCAETRMPVNYAAGGVSGGTTPVTAGGTILLNNAECLLGLVIHQLKSPGAPFLFGYGNGPMDMRTMQSVYASPTEIQIQGGSCDMARFYELPSWGEAGDGASKICDDQSTMEASQFILMAALQGCNITHDVGYMDFGLSISFEHLVICDEIIGRTKATVTKVETNEDYLAFDAIKRVGHGGNYMGDEHTFQHLREDWSGELSDYNAYDNWKTKGSTTMGERAHQKVQRILETYRPEPLPEKIDQEIEAILDRARKALK</sequence>
<evidence type="ECO:0000256" key="2">
    <source>
        <dbReference type="ARBA" id="ARBA00022603"/>
    </source>
</evidence>
<keyword evidence="2 4" id="KW-0489">Methyltransferase</keyword>
<dbReference type="KEGG" id="fwa:DCMF_26500"/>
<evidence type="ECO:0000256" key="1">
    <source>
        <dbReference type="ARBA" id="ARBA00007137"/>
    </source>
</evidence>
<dbReference type="AlphaFoldDB" id="A0A3G1KZL1"/>
<name>A0A3G1KZL1_FORW1</name>
<evidence type="ECO:0000256" key="3">
    <source>
        <dbReference type="ARBA" id="ARBA00022679"/>
    </source>
</evidence>
<evidence type="ECO:0000313" key="4">
    <source>
        <dbReference type="EMBL" id="ATW27831.1"/>
    </source>
</evidence>
<dbReference type="EMBL" id="CP017634">
    <property type="protein sequence ID" value="ATW27831.1"/>
    <property type="molecule type" value="Genomic_DNA"/>
</dbReference>
<organism evidence="4 5">
    <name type="scientific">Formimonas warabiya</name>
    <dbReference type="NCBI Taxonomy" id="1761012"/>
    <lineage>
        <taxon>Bacteria</taxon>
        <taxon>Bacillati</taxon>
        <taxon>Bacillota</taxon>
        <taxon>Clostridia</taxon>
        <taxon>Eubacteriales</taxon>
        <taxon>Peptococcaceae</taxon>
        <taxon>Candidatus Formimonas</taxon>
    </lineage>
</organism>
<dbReference type="InterPro" id="IPR038601">
    <property type="entry name" value="MttB-like_sf"/>
</dbReference>
<protein>
    <submittedName>
        <fullName evidence="4">Trimethylamine methyltransferase</fullName>
    </submittedName>
</protein>
<comment type="similarity">
    <text evidence="1">Belongs to the trimethylamine methyltransferase family.</text>
</comment>
<dbReference type="Proteomes" id="UP000323521">
    <property type="component" value="Chromosome"/>
</dbReference>
<evidence type="ECO:0000313" key="5">
    <source>
        <dbReference type="Proteomes" id="UP000323521"/>
    </source>
</evidence>
<dbReference type="GO" id="GO:0008168">
    <property type="term" value="F:methyltransferase activity"/>
    <property type="evidence" value="ECO:0007669"/>
    <property type="project" value="UniProtKB-KW"/>
</dbReference>
<keyword evidence="3 4" id="KW-0808">Transferase</keyword>
<dbReference type="GO" id="GO:0032259">
    <property type="term" value="P:methylation"/>
    <property type="evidence" value="ECO:0007669"/>
    <property type="project" value="UniProtKB-KW"/>
</dbReference>
<dbReference type="Pfam" id="PF06253">
    <property type="entry name" value="MTTB"/>
    <property type="match status" value="1"/>
</dbReference>
<accession>A0A3G1KZL1</accession>
<reference evidence="4 5" key="1">
    <citation type="submission" date="2016-10" db="EMBL/GenBank/DDBJ databases">
        <title>Complete Genome Sequence of Peptococcaceae strain DCMF.</title>
        <authorList>
            <person name="Edwards R.J."/>
            <person name="Holland S.I."/>
            <person name="Deshpande N.P."/>
            <person name="Wong Y.K."/>
            <person name="Ertan H."/>
            <person name="Manefield M."/>
            <person name="Russell T.L."/>
            <person name="Lee M.J."/>
        </authorList>
    </citation>
    <scope>NUCLEOTIDE SEQUENCE [LARGE SCALE GENOMIC DNA]</scope>
    <source>
        <strain evidence="4 5">DCMF</strain>
    </source>
</reference>
<dbReference type="Gene3D" id="3.20.20.480">
    <property type="entry name" value="Trimethylamine methyltransferase-like"/>
    <property type="match status" value="1"/>
</dbReference>
<dbReference type="OrthoDB" id="5418352at2"/>
<dbReference type="InterPro" id="IPR010426">
    <property type="entry name" value="MTTB_MeTrfase"/>
</dbReference>
<proteinExistence type="inferred from homology"/>
<keyword evidence="5" id="KW-1185">Reference proteome</keyword>
<gene>
    <name evidence="4" type="ORF">DCMF_26500</name>
</gene>
<dbReference type="RefSeq" id="WP_148137214.1">
    <property type="nucleotide sequence ID" value="NZ_CP017634.1"/>
</dbReference>
<dbReference type="GO" id="GO:0015948">
    <property type="term" value="P:methanogenesis"/>
    <property type="evidence" value="ECO:0007669"/>
    <property type="project" value="InterPro"/>
</dbReference>